<reference evidence="7 8" key="1">
    <citation type="journal article" date="2024" name="Front. Microbiol.">
        <title>Novel thermophilic genera Geochorda gen. nov. and Carboxydochorda gen. nov. from the deep terrestrial subsurface reveal the ecophysiological diversity in the class Limnochordia.</title>
        <authorList>
            <person name="Karnachuk O.V."/>
            <person name="Lukina A.P."/>
            <person name="Avakyan M.R."/>
            <person name="Kadnikov V.V."/>
            <person name="Begmatov S."/>
            <person name="Beletsky A.V."/>
            <person name="Vlasova K.G."/>
            <person name="Novikov A.A."/>
            <person name="Shcherbakova V.A."/>
            <person name="Mardanov A.V."/>
            <person name="Ravin N.V."/>
        </authorList>
    </citation>
    <scope>NUCLEOTIDE SEQUENCE [LARGE SCALE GENOMIC DNA]</scope>
    <source>
        <strain evidence="7 8">L945</strain>
    </source>
</reference>
<protein>
    <recommendedName>
        <fullName evidence="6">Cell shape-determining protein MreB</fullName>
    </recommendedName>
</protein>
<feature type="binding site" evidence="6">
    <location>
        <begin position="156"/>
        <end position="158"/>
    </location>
    <ligand>
        <name>ATP</name>
        <dbReference type="ChEBI" id="CHEBI:30616"/>
    </ligand>
</feature>
<keyword evidence="4 6" id="KW-0133">Cell shape</keyword>
<keyword evidence="2 6" id="KW-0547">Nucleotide-binding</keyword>
<dbReference type="CDD" id="cd10225">
    <property type="entry name" value="ASKHA_NBD_MreB-like"/>
    <property type="match status" value="1"/>
</dbReference>
<dbReference type="Gene3D" id="3.30.420.40">
    <property type="match status" value="3"/>
</dbReference>
<feature type="binding site" evidence="6">
    <location>
        <begin position="286"/>
        <end position="289"/>
    </location>
    <ligand>
        <name>ATP</name>
        <dbReference type="ChEBI" id="CHEBI:30616"/>
    </ligand>
</feature>
<name>A0ABZ1BVW4_9FIRM</name>
<comment type="subcellular location">
    <subcellularLocation>
        <location evidence="6">Cytoplasm</location>
    </subcellularLocation>
    <text evidence="6">Membrane-associated.</text>
</comment>
<dbReference type="PRINTS" id="PR01652">
    <property type="entry name" value="SHAPEPROTEIN"/>
</dbReference>
<dbReference type="PANTHER" id="PTHR42749:SF1">
    <property type="entry name" value="CELL SHAPE-DETERMINING PROTEIN MREB"/>
    <property type="match status" value="1"/>
</dbReference>
<organism evidence="7 8">
    <name type="scientific">Carboxydichorda subterranea</name>
    <dbReference type="NCBI Taxonomy" id="3109565"/>
    <lineage>
        <taxon>Bacteria</taxon>
        <taxon>Bacillati</taxon>
        <taxon>Bacillota</taxon>
        <taxon>Limnochordia</taxon>
        <taxon>Limnochordales</taxon>
        <taxon>Geochordaceae</taxon>
        <taxon>Carboxydichorda</taxon>
    </lineage>
</organism>
<dbReference type="InterPro" id="IPR056546">
    <property type="entry name" value="MreB_MamK-like"/>
</dbReference>
<evidence type="ECO:0000256" key="3">
    <source>
        <dbReference type="ARBA" id="ARBA00022840"/>
    </source>
</evidence>
<sequence length="341" mass="36334">MLSADVGIDLGTASVIVYVRGKGIVLQEPSVVALDESEQRVLAIGQAAREMLGRTPGHVVAVRPLRNGVVANYQVTELMLRYFLRKAVGQPTWIRPRVVACVPSAVTDVERRAVVDACRQAGAREVRLVSEPMAAAIGAGLEVEEPRGNMVVDVGGGTTDIAIISMGQEVVSDSVRIAGDHMDEAIARYLKRQHNLVIGERSSEDLKLQAGSVAPELDASLMPTPVRGQDSVSGMPRTVVVQPAELRTALLEPVEAIMEAVRGVLEQCPPELAADIYERGLVLTGGGSLLRGFDKAMARAFGIPVHVADDPITCVARGTGRILDVMHQVRGRVPVAVARVV</sequence>
<keyword evidence="3 6" id="KW-0067">ATP-binding</keyword>
<dbReference type="EMBL" id="CP141615">
    <property type="protein sequence ID" value="WRP16922.1"/>
    <property type="molecule type" value="Genomic_DNA"/>
</dbReference>
<evidence type="ECO:0000313" key="7">
    <source>
        <dbReference type="EMBL" id="WRP16922.1"/>
    </source>
</evidence>
<comment type="function">
    <text evidence="6">Forms membrane-associated dynamic filaments that are essential for cell shape determination. Acts by regulating cell wall synthesis and cell elongation, and thus cell shape. A feedback loop between cell geometry and MreB localization may maintain elongated cell shape by targeting cell wall growth to regions of negative cell wall curvature.</text>
</comment>
<dbReference type="InterPro" id="IPR004753">
    <property type="entry name" value="MreB"/>
</dbReference>
<comment type="caution">
    <text evidence="6">Lacks conserved residue(s) required for the propagation of feature annotation.</text>
</comment>
<keyword evidence="1 6" id="KW-0963">Cytoplasm</keyword>
<evidence type="ECO:0000256" key="6">
    <source>
        <dbReference type="HAMAP-Rule" id="MF_02207"/>
    </source>
</evidence>
<dbReference type="InterPro" id="IPR043129">
    <property type="entry name" value="ATPase_NBD"/>
</dbReference>
<dbReference type="Proteomes" id="UP001332192">
    <property type="component" value="Chromosome"/>
</dbReference>
<accession>A0ABZ1BVW4</accession>
<dbReference type="NCBIfam" id="TIGR00904">
    <property type="entry name" value="mreB"/>
    <property type="match status" value="1"/>
</dbReference>
<evidence type="ECO:0000256" key="2">
    <source>
        <dbReference type="ARBA" id="ARBA00022741"/>
    </source>
</evidence>
<evidence type="ECO:0000313" key="8">
    <source>
        <dbReference type="Proteomes" id="UP001332192"/>
    </source>
</evidence>
<evidence type="ECO:0000256" key="4">
    <source>
        <dbReference type="ARBA" id="ARBA00022960"/>
    </source>
</evidence>
<keyword evidence="8" id="KW-1185">Reference proteome</keyword>
<comment type="similarity">
    <text evidence="5 6">Belongs to the FtsA/MreB family.</text>
</comment>
<feature type="binding site" evidence="6">
    <location>
        <begin position="204"/>
        <end position="207"/>
    </location>
    <ligand>
        <name>ATP</name>
        <dbReference type="ChEBI" id="CHEBI:30616"/>
    </ligand>
</feature>
<dbReference type="NCBIfam" id="NF010539">
    <property type="entry name" value="PRK13927.1"/>
    <property type="match status" value="1"/>
</dbReference>
<dbReference type="RefSeq" id="WP_324716194.1">
    <property type="nucleotide sequence ID" value="NZ_CP141615.1"/>
</dbReference>
<evidence type="ECO:0000256" key="5">
    <source>
        <dbReference type="ARBA" id="ARBA00023458"/>
    </source>
</evidence>
<dbReference type="SUPFAM" id="SSF53067">
    <property type="entry name" value="Actin-like ATPase domain"/>
    <property type="match status" value="2"/>
</dbReference>
<comment type="subunit">
    <text evidence="6">Forms polymers.</text>
</comment>
<gene>
    <name evidence="6" type="primary">mreB</name>
    <name evidence="7" type="ORF">U7230_12640</name>
</gene>
<evidence type="ECO:0000256" key="1">
    <source>
        <dbReference type="ARBA" id="ARBA00022490"/>
    </source>
</evidence>
<dbReference type="Pfam" id="PF06723">
    <property type="entry name" value="MreB_Mbl"/>
    <property type="match status" value="1"/>
</dbReference>
<dbReference type="PANTHER" id="PTHR42749">
    <property type="entry name" value="CELL SHAPE-DETERMINING PROTEIN MREB"/>
    <property type="match status" value="1"/>
</dbReference>
<proteinExistence type="inferred from homology"/>
<dbReference type="HAMAP" id="MF_02207">
    <property type="entry name" value="MreB"/>
    <property type="match status" value="1"/>
</dbReference>